<dbReference type="PANTHER" id="PTHR43022:SF1">
    <property type="entry name" value="PROTEIN SMF"/>
    <property type="match status" value="1"/>
</dbReference>
<comment type="caution">
    <text evidence="4">The sequence shown here is derived from an EMBL/GenBank/DDBJ whole genome shotgun (WGS) entry which is preliminary data.</text>
</comment>
<evidence type="ECO:0000259" key="3">
    <source>
        <dbReference type="Pfam" id="PF17782"/>
    </source>
</evidence>
<accession>A0A1B6VLB2</accession>
<dbReference type="Gene3D" id="3.40.50.450">
    <property type="match status" value="1"/>
</dbReference>
<dbReference type="PANTHER" id="PTHR43022">
    <property type="entry name" value="PROTEIN SMF"/>
    <property type="match status" value="1"/>
</dbReference>
<name>A0A1B6VLB2_9PROT</name>
<dbReference type="InterPro" id="IPR041614">
    <property type="entry name" value="DprA_WH"/>
</dbReference>
<dbReference type="InterPro" id="IPR036388">
    <property type="entry name" value="WH-like_DNA-bd_sf"/>
</dbReference>
<dbReference type="Proteomes" id="UP000077786">
    <property type="component" value="Unassembled WGS sequence"/>
</dbReference>
<dbReference type="InterPro" id="IPR003488">
    <property type="entry name" value="DprA"/>
</dbReference>
<dbReference type="Pfam" id="PF17782">
    <property type="entry name" value="WHD_DprA"/>
    <property type="match status" value="1"/>
</dbReference>
<comment type="similarity">
    <text evidence="1">Belongs to the DprA/Smf family.</text>
</comment>
<dbReference type="NCBIfam" id="TIGR00732">
    <property type="entry name" value="dprA"/>
    <property type="match status" value="1"/>
</dbReference>
<sequence>MTTFSAPPFRLSDQERLDAMRLARTPGVGPINFSRLICQYGSPTAALSALPERMRQAGRLDLPVIPSANQMADEVETLRKMGGQVLIRGDANYPLMLSFIKDAPPVLFVQGDPAKLSLRSVGIVGARNASAAGIRMAESLSAELADSKICVVSGLARGIDSAAHEAALYPGLTAAAVAGGLDHVYPPENAKLQASIAERGCLVTEAPLGTIPQARHFPRRNRLIAGISLGCVVVEAALHSGTLITASLAISYDREVYAVPGSPLDPRSRGGNELLRRGATLTENVQDILSCLPSELPAPLSPPWVKQPHQLGILQGFSEPYTAWNVSTEDHWEDPDLVLSEVLPLLSMTPVTVDEVMRRCQFSVSAVLSTLTELELGGVVEFVPGGRVALQPNRK</sequence>
<protein>
    <submittedName>
        <fullName evidence="4">DNA processing protein DprA</fullName>
    </submittedName>
</protein>
<dbReference type="GO" id="GO:0009294">
    <property type="term" value="P:DNA-mediated transformation"/>
    <property type="evidence" value="ECO:0007669"/>
    <property type="project" value="InterPro"/>
</dbReference>
<feature type="domain" description="DprA winged helix" evidence="3">
    <location>
        <begin position="338"/>
        <end position="386"/>
    </location>
</feature>
<evidence type="ECO:0000313" key="4">
    <source>
        <dbReference type="EMBL" id="OAJ67838.1"/>
    </source>
</evidence>
<evidence type="ECO:0000313" key="5">
    <source>
        <dbReference type="Proteomes" id="UP000077786"/>
    </source>
</evidence>
<dbReference type="RefSeq" id="WP_064274237.1">
    <property type="nucleotide sequence ID" value="NZ_LUTU01000006.1"/>
</dbReference>
<dbReference type="PATRIC" id="fig|38307.3.peg.1514"/>
<dbReference type="AlphaFoldDB" id="A0A1B6VLB2"/>
<proteinExistence type="inferred from homology"/>
<reference evidence="4 5" key="1">
    <citation type="submission" date="2016-03" db="EMBL/GenBank/DDBJ databases">
        <title>Draft genome sequence of Gluconobacter cerinus strain CECT 9110.</title>
        <authorList>
            <person name="Sainz F."/>
            <person name="Mas A."/>
            <person name="Torija M.J."/>
        </authorList>
    </citation>
    <scope>NUCLEOTIDE SEQUENCE [LARGE SCALE GENOMIC DNA]</scope>
    <source>
        <strain evidence="4 5">CECT 9110</strain>
    </source>
</reference>
<dbReference type="Gene3D" id="1.10.10.10">
    <property type="entry name" value="Winged helix-like DNA-binding domain superfamily/Winged helix DNA-binding domain"/>
    <property type="match status" value="1"/>
</dbReference>
<dbReference type="EMBL" id="LUTU01000006">
    <property type="protein sequence ID" value="OAJ67838.1"/>
    <property type="molecule type" value="Genomic_DNA"/>
</dbReference>
<dbReference type="InterPro" id="IPR057666">
    <property type="entry name" value="DrpA_SLOG"/>
</dbReference>
<organism evidence="4 5">
    <name type="scientific">Gluconobacter cerinus</name>
    <dbReference type="NCBI Taxonomy" id="38307"/>
    <lineage>
        <taxon>Bacteria</taxon>
        <taxon>Pseudomonadati</taxon>
        <taxon>Pseudomonadota</taxon>
        <taxon>Alphaproteobacteria</taxon>
        <taxon>Acetobacterales</taxon>
        <taxon>Acetobacteraceae</taxon>
        <taxon>Gluconobacter</taxon>
    </lineage>
</organism>
<evidence type="ECO:0000259" key="2">
    <source>
        <dbReference type="Pfam" id="PF02481"/>
    </source>
</evidence>
<dbReference type="Pfam" id="PF02481">
    <property type="entry name" value="DNA_processg_A"/>
    <property type="match status" value="1"/>
</dbReference>
<feature type="domain" description="Smf/DprA SLOG" evidence="2">
    <location>
        <begin position="85"/>
        <end position="292"/>
    </location>
</feature>
<gene>
    <name evidence="4" type="ORF">A0123_01477</name>
</gene>
<dbReference type="Pfam" id="PF21102">
    <property type="entry name" value="DprA_N"/>
    <property type="match status" value="1"/>
</dbReference>
<dbReference type="SUPFAM" id="SSF102405">
    <property type="entry name" value="MCP/YpsA-like"/>
    <property type="match status" value="1"/>
</dbReference>
<evidence type="ECO:0000256" key="1">
    <source>
        <dbReference type="ARBA" id="ARBA00006525"/>
    </source>
</evidence>
<dbReference type="OrthoDB" id="9785707at2"/>